<reference evidence="2" key="1">
    <citation type="journal article" date="2022" name="bioRxiv">
        <title>Sequencing and chromosome-scale assembly of the giantPleurodeles waltlgenome.</title>
        <authorList>
            <person name="Brown T."/>
            <person name="Elewa A."/>
            <person name="Iarovenko S."/>
            <person name="Subramanian E."/>
            <person name="Araus A.J."/>
            <person name="Petzold A."/>
            <person name="Susuki M."/>
            <person name="Suzuki K.-i.T."/>
            <person name="Hayashi T."/>
            <person name="Toyoda A."/>
            <person name="Oliveira C."/>
            <person name="Osipova E."/>
            <person name="Leigh N.D."/>
            <person name="Simon A."/>
            <person name="Yun M.H."/>
        </authorList>
    </citation>
    <scope>NUCLEOTIDE SEQUENCE</scope>
    <source>
        <strain evidence="2">20211129_DDA</strain>
        <tissue evidence="2">Liver</tissue>
    </source>
</reference>
<evidence type="ECO:0000313" key="2">
    <source>
        <dbReference type="EMBL" id="KAJ1118913.1"/>
    </source>
</evidence>
<dbReference type="EMBL" id="JANPWB010000012">
    <property type="protein sequence ID" value="KAJ1118913.1"/>
    <property type="molecule type" value="Genomic_DNA"/>
</dbReference>
<sequence>MNDRKSTSPAPGVLAVDIEKAFDSLEWAFLYTVMSRLRFGPEYIAWVRLLYTEPTARVRTGRIISRPYVVERGTRQGCPLSPLLFALAMEPLAAAARGGGGGPGIVAGGKRHQIALYADDLLIFLDDVHRDLPPTQHLLSQFGELSGLRVNWGKTGLFPLNATVAPPLELGNVQWVPRCLSYLGVKIFHDPQDIIDSNIGGSLRSLRSNMAFWQTLPLSVAGRVAILKMVVLPRLLYHFTVLPVRIPNPIFAELESIIIAFIWGSGRK</sequence>
<dbReference type="PANTHER" id="PTHR31635:SF196">
    <property type="entry name" value="REVERSE TRANSCRIPTASE DOMAIN-CONTAINING PROTEIN-RELATED"/>
    <property type="match status" value="1"/>
</dbReference>
<feature type="domain" description="Reverse transcriptase" evidence="1">
    <location>
        <begin position="1"/>
        <end position="187"/>
    </location>
</feature>
<gene>
    <name evidence="2" type="ORF">NDU88_007100</name>
</gene>
<dbReference type="SUPFAM" id="SSF56672">
    <property type="entry name" value="DNA/RNA polymerases"/>
    <property type="match status" value="1"/>
</dbReference>
<dbReference type="PROSITE" id="PS50878">
    <property type="entry name" value="RT_POL"/>
    <property type="match status" value="1"/>
</dbReference>
<proteinExistence type="predicted"/>
<dbReference type="AlphaFoldDB" id="A0AAV7NS50"/>
<dbReference type="InterPro" id="IPR043502">
    <property type="entry name" value="DNA/RNA_pol_sf"/>
</dbReference>
<evidence type="ECO:0000313" key="3">
    <source>
        <dbReference type="Proteomes" id="UP001066276"/>
    </source>
</evidence>
<keyword evidence="3" id="KW-1185">Reference proteome</keyword>
<dbReference type="Proteomes" id="UP001066276">
    <property type="component" value="Chromosome 8"/>
</dbReference>
<dbReference type="PANTHER" id="PTHR31635">
    <property type="entry name" value="REVERSE TRANSCRIPTASE DOMAIN-CONTAINING PROTEIN-RELATED"/>
    <property type="match status" value="1"/>
</dbReference>
<accession>A0AAV7NS50</accession>
<dbReference type="InterPro" id="IPR000477">
    <property type="entry name" value="RT_dom"/>
</dbReference>
<organism evidence="2 3">
    <name type="scientific">Pleurodeles waltl</name>
    <name type="common">Iberian ribbed newt</name>
    <dbReference type="NCBI Taxonomy" id="8319"/>
    <lineage>
        <taxon>Eukaryota</taxon>
        <taxon>Metazoa</taxon>
        <taxon>Chordata</taxon>
        <taxon>Craniata</taxon>
        <taxon>Vertebrata</taxon>
        <taxon>Euteleostomi</taxon>
        <taxon>Amphibia</taxon>
        <taxon>Batrachia</taxon>
        <taxon>Caudata</taxon>
        <taxon>Salamandroidea</taxon>
        <taxon>Salamandridae</taxon>
        <taxon>Pleurodelinae</taxon>
        <taxon>Pleurodeles</taxon>
    </lineage>
</organism>
<name>A0AAV7NS50_PLEWA</name>
<evidence type="ECO:0000259" key="1">
    <source>
        <dbReference type="PROSITE" id="PS50878"/>
    </source>
</evidence>
<protein>
    <recommendedName>
        <fullName evidence="1">Reverse transcriptase domain-containing protein</fullName>
    </recommendedName>
</protein>
<comment type="caution">
    <text evidence="2">The sequence shown here is derived from an EMBL/GenBank/DDBJ whole genome shotgun (WGS) entry which is preliminary data.</text>
</comment>
<dbReference type="Pfam" id="PF00078">
    <property type="entry name" value="RVT_1"/>
    <property type="match status" value="1"/>
</dbReference>